<dbReference type="Proteomes" id="UP001162031">
    <property type="component" value="Unassembled WGS sequence"/>
</dbReference>
<dbReference type="PANTHER" id="PTHR47439">
    <property type="entry name" value="LOW MOLECULAR WEIGHT PHOSPHOTYROSINE PROTEIN PHOSPHATASE-RELATED"/>
    <property type="match status" value="1"/>
</dbReference>
<accession>A0AAV0TWR2</accession>
<dbReference type="InterPro" id="IPR023485">
    <property type="entry name" value="Ptyr_pPase"/>
</dbReference>
<dbReference type="CDD" id="cd16343">
    <property type="entry name" value="LMWPTP"/>
    <property type="match status" value="1"/>
</dbReference>
<gene>
    <name evidence="2" type="ORF">HBR001_LOCUS3721</name>
    <name evidence="3" type="ORF">HBR001_LOCUS4419</name>
    <name evidence="4" type="ORF">HBR001_LOCUS5342</name>
</gene>
<feature type="domain" description="Phosphotyrosine protein phosphatase I" evidence="1">
    <location>
        <begin position="2"/>
        <end position="171"/>
    </location>
</feature>
<dbReference type="SMART" id="SM00226">
    <property type="entry name" value="LMWPc"/>
    <property type="match status" value="1"/>
</dbReference>
<evidence type="ECO:0000259" key="1">
    <source>
        <dbReference type="SMART" id="SM00226"/>
    </source>
</evidence>
<evidence type="ECO:0000313" key="2">
    <source>
        <dbReference type="EMBL" id="CAI5725930.1"/>
    </source>
</evidence>
<dbReference type="EMBL" id="CANTFL010000942">
    <property type="protein sequence ID" value="CAI5728833.1"/>
    <property type="molecule type" value="Genomic_DNA"/>
</dbReference>
<sequence length="178" mass="18972">MVSVLFVCLGNICRSPAAEAVLKSIVARSEAAGAPSIHIDSCGTGGGASDWYLEGGTSYHEGDAADSRMIRAAHKRSYAMTSRSRPLTRRDIDDADYIVCMDERNEAAVLEAAEAWGGAPCRRLAASKLSLMTRYCTAFEGVACVPDPWYTGGFDHVLDLLEDACGGLYTAIVAKGEK</sequence>
<evidence type="ECO:0000313" key="3">
    <source>
        <dbReference type="EMBL" id="CAI5728833.1"/>
    </source>
</evidence>
<evidence type="ECO:0000313" key="5">
    <source>
        <dbReference type="Proteomes" id="UP001162031"/>
    </source>
</evidence>
<organism evidence="3 5">
    <name type="scientific">Hyaloperonospora brassicae</name>
    <name type="common">Brassica downy mildew</name>
    <name type="synonym">Peronospora brassicae</name>
    <dbReference type="NCBI Taxonomy" id="162125"/>
    <lineage>
        <taxon>Eukaryota</taxon>
        <taxon>Sar</taxon>
        <taxon>Stramenopiles</taxon>
        <taxon>Oomycota</taxon>
        <taxon>Peronosporomycetes</taxon>
        <taxon>Peronosporales</taxon>
        <taxon>Peronosporaceae</taxon>
        <taxon>Hyaloperonospora</taxon>
    </lineage>
</organism>
<dbReference type="EMBL" id="CANTFL010000632">
    <property type="protein sequence ID" value="CAI5725930.1"/>
    <property type="molecule type" value="Genomic_DNA"/>
</dbReference>
<proteinExistence type="predicted"/>
<keyword evidence="5" id="KW-1185">Reference proteome</keyword>
<dbReference type="Pfam" id="PF01451">
    <property type="entry name" value="LMWPc"/>
    <property type="match status" value="1"/>
</dbReference>
<dbReference type="SUPFAM" id="SSF52788">
    <property type="entry name" value="Phosphotyrosine protein phosphatases I"/>
    <property type="match status" value="1"/>
</dbReference>
<protein>
    <recommendedName>
        <fullName evidence="1">Phosphotyrosine protein phosphatase I domain-containing protein</fullName>
    </recommendedName>
</protein>
<reference evidence="3" key="1">
    <citation type="submission" date="2022-12" db="EMBL/GenBank/DDBJ databases">
        <authorList>
            <person name="Webb A."/>
        </authorList>
    </citation>
    <scope>NUCLEOTIDE SEQUENCE</scope>
    <source>
        <strain evidence="3">Hp1</strain>
    </source>
</reference>
<dbReference type="PANTHER" id="PTHR47439:SF1">
    <property type="entry name" value="ACID PHOSPHATASE"/>
    <property type="match status" value="1"/>
</dbReference>
<name>A0AAV0TWR2_HYABA</name>
<evidence type="ECO:0000313" key="4">
    <source>
        <dbReference type="EMBL" id="CAI5731881.1"/>
    </source>
</evidence>
<dbReference type="Gene3D" id="3.40.50.2300">
    <property type="match status" value="1"/>
</dbReference>
<dbReference type="EMBL" id="CANTFL010001120">
    <property type="protein sequence ID" value="CAI5731881.1"/>
    <property type="molecule type" value="Genomic_DNA"/>
</dbReference>
<comment type="caution">
    <text evidence="3">The sequence shown here is derived from an EMBL/GenBank/DDBJ whole genome shotgun (WGS) entry which is preliminary data.</text>
</comment>
<dbReference type="InterPro" id="IPR036196">
    <property type="entry name" value="Ptyr_pPase_sf"/>
</dbReference>
<dbReference type="InterPro" id="IPR052995">
    <property type="entry name" value="LMW-PTP"/>
</dbReference>
<dbReference type="AlphaFoldDB" id="A0AAV0TWR2"/>